<sequence>MSTNRMYTLTSEDQVDEKKDEHGIKRQLTTVYTLQQNGVAERKNRTVMNMVRALLSAKSIPKTLWPEDVNWTCDILNRCPTLAVKDITPYEAWSGAKPSVEHLKAWGCLAHVHVPKVNRNKLDNRSNVCVFFGVNEGTKGYRLFDVEAKKIVISRDVVFEEDKD</sequence>
<dbReference type="Proteomes" id="UP001454036">
    <property type="component" value="Unassembled WGS sequence"/>
</dbReference>
<dbReference type="InterPro" id="IPR012337">
    <property type="entry name" value="RNaseH-like_sf"/>
</dbReference>
<gene>
    <name evidence="3" type="ORF">LIER_40583</name>
</gene>
<dbReference type="SUPFAM" id="SSF53098">
    <property type="entry name" value="Ribonuclease H-like"/>
    <property type="match status" value="1"/>
</dbReference>
<name>A0AAV3QWX2_LITER</name>
<dbReference type="EMBL" id="BAABME010023664">
    <property type="protein sequence ID" value="GAA0168535.1"/>
    <property type="molecule type" value="Genomic_DNA"/>
</dbReference>
<feature type="domain" description="Integrase catalytic" evidence="2">
    <location>
        <begin position="1"/>
        <end position="97"/>
    </location>
</feature>
<dbReference type="GO" id="GO:0015074">
    <property type="term" value="P:DNA integration"/>
    <property type="evidence" value="ECO:0007669"/>
    <property type="project" value="InterPro"/>
</dbReference>
<keyword evidence="4" id="KW-1185">Reference proteome</keyword>
<protein>
    <recommendedName>
        <fullName evidence="2">Integrase catalytic domain-containing protein</fullName>
    </recommendedName>
</protein>
<dbReference type="Pfam" id="PF25597">
    <property type="entry name" value="SH3_retrovirus"/>
    <property type="match status" value="1"/>
</dbReference>
<reference evidence="3 4" key="1">
    <citation type="submission" date="2024-01" db="EMBL/GenBank/DDBJ databases">
        <title>The complete chloroplast genome sequence of Lithospermum erythrorhizon: insights into the phylogenetic relationship among Boraginaceae species and the maternal lineages of purple gromwells.</title>
        <authorList>
            <person name="Okada T."/>
            <person name="Watanabe K."/>
        </authorList>
    </citation>
    <scope>NUCLEOTIDE SEQUENCE [LARGE SCALE GENOMIC DNA]</scope>
</reference>
<dbReference type="AlphaFoldDB" id="A0AAV3QWX2"/>
<dbReference type="InterPro" id="IPR039537">
    <property type="entry name" value="Retrotran_Ty1/copia-like"/>
</dbReference>
<organism evidence="3 4">
    <name type="scientific">Lithospermum erythrorhizon</name>
    <name type="common">Purple gromwell</name>
    <name type="synonym">Lithospermum officinale var. erythrorhizon</name>
    <dbReference type="NCBI Taxonomy" id="34254"/>
    <lineage>
        <taxon>Eukaryota</taxon>
        <taxon>Viridiplantae</taxon>
        <taxon>Streptophyta</taxon>
        <taxon>Embryophyta</taxon>
        <taxon>Tracheophyta</taxon>
        <taxon>Spermatophyta</taxon>
        <taxon>Magnoliopsida</taxon>
        <taxon>eudicotyledons</taxon>
        <taxon>Gunneridae</taxon>
        <taxon>Pentapetalae</taxon>
        <taxon>asterids</taxon>
        <taxon>lamiids</taxon>
        <taxon>Boraginales</taxon>
        <taxon>Boraginaceae</taxon>
        <taxon>Boraginoideae</taxon>
        <taxon>Lithospermeae</taxon>
        <taxon>Lithospermum</taxon>
    </lineage>
</organism>
<evidence type="ECO:0000256" key="1">
    <source>
        <dbReference type="SAM" id="MobiDB-lite"/>
    </source>
</evidence>
<evidence type="ECO:0000313" key="4">
    <source>
        <dbReference type="Proteomes" id="UP001454036"/>
    </source>
</evidence>
<dbReference type="PROSITE" id="PS50994">
    <property type="entry name" value="INTEGRASE"/>
    <property type="match status" value="1"/>
</dbReference>
<dbReference type="Gene3D" id="3.30.420.10">
    <property type="entry name" value="Ribonuclease H-like superfamily/Ribonuclease H"/>
    <property type="match status" value="1"/>
</dbReference>
<evidence type="ECO:0000259" key="2">
    <source>
        <dbReference type="PROSITE" id="PS50994"/>
    </source>
</evidence>
<dbReference type="InterPro" id="IPR057670">
    <property type="entry name" value="SH3_retrovirus"/>
</dbReference>
<evidence type="ECO:0000313" key="3">
    <source>
        <dbReference type="EMBL" id="GAA0168535.1"/>
    </source>
</evidence>
<dbReference type="PANTHER" id="PTHR42648">
    <property type="entry name" value="TRANSPOSASE, PUTATIVE-RELATED"/>
    <property type="match status" value="1"/>
</dbReference>
<comment type="caution">
    <text evidence="3">The sequence shown here is derived from an EMBL/GenBank/DDBJ whole genome shotgun (WGS) entry which is preliminary data.</text>
</comment>
<feature type="compositionally biased region" description="Polar residues" evidence="1">
    <location>
        <begin position="1"/>
        <end position="12"/>
    </location>
</feature>
<proteinExistence type="predicted"/>
<dbReference type="GO" id="GO:0003676">
    <property type="term" value="F:nucleic acid binding"/>
    <property type="evidence" value="ECO:0007669"/>
    <property type="project" value="InterPro"/>
</dbReference>
<accession>A0AAV3QWX2</accession>
<dbReference type="InterPro" id="IPR001584">
    <property type="entry name" value="Integrase_cat-core"/>
</dbReference>
<dbReference type="PANTHER" id="PTHR42648:SF18">
    <property type="entry name" value="RETROTRANSPOSON, UNCLASSIFIED-LIKE PROTEIN"/>
    <property type="match status" value="1"/>
</dbReference>
<dbReference type="InterPro" id="IPR036397">
    <property type="entry name" value="RNaseH_sf"/>
</dbReference>
<feature type="region of interest" description="Disordered" evidence="1">
    <location>
        <begin position="1"/>
        <end position="21"/>
    </location>
</feature>